<name>A0AA97PPX1_PYRO3</name>
<dbReference type="InterPro" id="IPR036291">
    <property type="entry name" value="NAD(P)-bd_dom_sf"/>
</dbReference>
<gene>
    <name evidence="3" type="ORF">OOU_Y34scaffold00203g91</name>
</gene>
<organism evidence="3">
    <name type="scientific">Pyricularia oryzae (strain Y34)</name>
    <name type="common">Rice blast fungus</name>
    <name type="synonym">Magnaporthe oryzae</name>
    <dbReference type="NCBI Taxonomy" id="1143189"/>
    <lineage>
        <taxon>Eukaryota</taxon>
        <taxon>Fungi</taxon>
        <taxon>Dikarya</taxon>
        <taxon>Ascomycota</taxon>
        <taxon>Pezizomycotina</taxon>
        <taxon>Sordariomycetes</taxon>
        <taxon>Sordariomycetidae</taxon>
        <taxon>Magnaporthales</taxon>
        <taxon>Pyriculariaceae</taxon>
        <taxon>Pyricularia</taxon>
    </lineage>
</organism>
<dbReference type="SMART" id="SM00829">
    <property type="entry name" value="PKS_ER"/>
    <property type="match status" value="1"/>
</dbReference>
<proteinExistence type="predicted"/>
<dbReference type="GO" id="GO:0016491">
    <property type="term" value="F:oxidoreductase activity"/>
    <property type="evidence" value="ECO:0007669"/>
    <property type="project" value="InterPro"/>
</dbReference>
<feature type="region of interest" description="Disordered" evidence="1">
    <location>
        <begin position="31"/>
        <end position="54"/>
    </location>
</feature>
<reference evidence="3" key="1">
    <citation type="journal article" date="2012" name="PLoS Genet.">
        <title>Comparative analysis of the genomes of two field isolates of the rice blast fungus Magnaporthe oryzae.</title>
        <authorList>
            <person name="Xue M."/>
            <person name="Yang J."/>
            <person name="Li Z."/>
            <person name="Hu S."/>
            <person name="Yao N."/>
            <person name="Dean R.A."/>
            <person name="Zhao W."/>
            <person name="Shen M."/>
            <person name="Zhang H."/>
            <person name="Li C."/>
            <person name="Liu L."/>
            <person name="Cao L."/>
            <person name="Xu X."/>
            <person name="Xing Y."/>
            <person name="Hsiang T."/>
            <person name="Zhang Z."/>
            <person name="Xu J.R."/>
            <person name="Peng Y.L."/>
        </authorList>
    </citation>
    <scope>NUCLEOTIDE SEQUENCE</scope>
    <source>
        <strain evidence="3">Y34</strain>
    </source>
</reference>
<dbReference type="SUPFAM" id="SSF51735">
    <property type="entry name" value="NAD(P)-binding Rossmann-fold domains"/>
    <property type="match status" value="1"/>
</dbReference>
<dbReference type="Gene3D" id="3.90.180.10">
    <property type="entry name" value="Medium-chain alcohol dehydrogenases, catalytic domain"/>
    <property type="match status" value="1"/>
</dbReference>
<protein>
    <recommendedName>
        <fullName evidence="2">Enoyl reductase (ER) domain-containing protein</fullName>
    </recommendedName>
</protein>
<evidence type="ECO:0000259" key="2">
    <source>
        <dbReference type="SMART" id="SM00829"/>
    </source>
</evidence>
<accession>A0AA97PPX1</accession>
<dbReference type="AlphaFoldDB" id="A0AA97PPX1"/>
<dbReference type="Proteomes" id="UP000011086">
    <property type="component" value="Unassembled WGS sequence"/>
</dbReference>
<dbReference type="InterPro" id="IPR020843">
    <property type="entry name" value="ER"/>
</dbReference>
<dbReference type="EMBL" id="JH793138">
    <property type="protein sequence ID" value="ELQ42602.1"/>
    <property type="molecule type" value="Genomic_DNA"/>
</dbReference>
<evidence type="ECO:0000256" key="1">
    <source>
        <dbReference type="SAM" id="MobiDB-lite"/>
    </source>
</evidence>
<evidence type="ECO:0000313" key="3">
    <source>
        <dbReference type="EMBL" id="ELQ42602.1"/>
    </source>
</evidence>
<feature type="domain" description="Enoyl reductase (ER)" evidence="2">
    <location>
        <begin position="219"/>
        <end position="422"/>
    </location>
</feature>
<sequence>MASLAGGCLGFSSNTGPQSCCLMSRLRKTRSRSRSISTQTLTRRRSRGVTHGTGSDKTVALRLEGLTLTPVDNGEILQGDQKPQAAAHLEWLPDFDMVNHRTLFTPPRSIPAETRLQEEMTLLCIMKTLQRIQGLGPCGWHFEKFRDWLDLEVQRARDGTYPLLLPDEAKAYLELDSPTRYAMIEERCDHLLTMSKGAVATGIKRIYNSCEEIFTGSKDTLDTLVQGGVLTRIYDAVSFGKGDFFKLDGSLTLSVATEFRRCRVETTVYGLGDELPTDPEAVRVRPHPLGDRWPRGTHYIKMFATVSSQQKVDYLIKAFGIPKDHIFQSRDDSLATDLKRTTCNRGVDIFLKTVSSELLHAVWECVAGHAESAADIKKAISLASRRSRGVIHLTMVLRDSPGHSVERLRYAGPWISTGQVAMGLRDGEDLRDLSTRTNWRCDRRMGFYHNATASPATLGEAASVNFLARQVGAKVFSPMLKEDHEVVDRSGTFVATWTAACRCLAVSRRQYQCVPLRHWCSEALSGHGSSDTRQHAATSVARAADGTWQVTTPRSTVVAKEVVLATNVYTAALDPRFQGVVVPIHGDRSRLNGRG</sequence>